<keyword evidence="13" id="KW-1185">Reference proteome</keyword>
<keyword evidence="5" id="KW-0547">Nucleotide-binding</keyword>
<dbReference type="InterPro" id="IPR005835">
    <property type="entry name" value="NTP_transferase_dom"/>
</dbReference>
<dbReference type="CDD" id="cd02509">
    <property type="entry name" value="GDP-M1P_Guanylyltransferase"/>
    <property type="match status" value="1"/>
</dbReference>
<dbReference type="Pfam" id="PF01050">
    <property type="entry name" value="MannoseP_isomer"/>
    <property type="match status" value="1"/>
</dbReference>
<evidence type="ECO:0000256" key="2">
    <source>
        <dbReference type="ARBA" id="ARBA00012387"/>
    </source>
</evidence>
<evidence type="ECO:0000259" key="11">
    <source>
        <dbReference type="Pfam" id="PF22640"/>
    </source>
</evidence>
<dbReference type="GO" id="GO:0005525">
    <property type="term" value="F:GTP binding"/>
    <property type="evidence" value="ECO:0007669"/>
    <property type="project" value="UniProtKB-KW"/>
</dbReference>
<dbReference type="Gene3D" id="3.90.550.10">
    <property type="entry name" value="Spore Coat Polysaccharide Biosynthesis Protein SpsA, Chain A"/>
    <property type="match status" value="1"/>
</dbReference>
<dbReference type="InterPro" id="IPR054566">
    <property type="entry name" value="ManC/GMP-like_b-helix"/>
</dbReference>
<dbReference type="SUPFAM" id="SSF51182">
    <property type="entry name" value="RmlC-like cupins"/>
    <property type="match status" value="1"/>
</dbReference>
<dbReference type="EMBL" id="CXST01000001">
    <property type="protein sequence ID" value="CTQ41754.1"/>
    <property type="molecule type" value="Genomic_DNA"/>
</dbReference>
<dbReference type="InterPro" id="IPR051161">
    <property type="entry name" value="Mannose-6P_isomerase_type2"/>
</dbReference>
<dbReference type="PANTHER" id="PTHR46390">
    <property type="entry name" value="MANNOSE-1-PHOSPHATE GUANYLYLTRANSFERASE"/>
    <property type="match status" value="1"/>
</dbReference>
<feature type="domain" description="Mannose-6-phosphate isomerase type II C-terminal" evidence="10">
    <location>
        <begin position="348"/>
        <end position="459"/>
    </location>
</feature>
<name>A0A0M6XV91_9HYPH</name>
<dbReference type="Pfam" id="PF00483">
    <property type="entry name" value="NTP_transferase"/>
    <property type="match status" value="1"/>
</dbReference>
<evidence type="ECO:0000256" key="6">
    <source>
        <dbReference type="ARBA" id="ARBA00023134"/>
    </source>
</evidence>
<dbReference type="InterPro" id="IPR029044">
    <property type="entry name" value="Nucleotide-diphossugar_trans"/>
</dbReference>
<comment type="similarity">
    <text evidence="1 8">Belongs to the mannose-6-phosphate isomerase type 2 family.</text>
</comment>
<keyword evidence="3" id="KW-0808">Transferase</keyword>
<dbReference type="Proteomes" id="UP000048926">
    <property type="component" value="Unassembled WGS sequence"/>
</dbReference>
<dbReference type="CDD" id="cd02213">
    <property type="entry name" value="cupin_PMI_typeII_C"/>
    <property type="match status" value="1"/>
</dbReference>
<dbReference type="STRING" id="187304.B0E33_00780"/>
<evidence type="ECO:0000256" key="7">
    <source>
        <dbReference type="ARBA" id="ARBA00047343"/>
    </source>
</evidence>
<evidence type="ECO:0000313" key="13">
    <source>
        <dbReference type="Proteomes" id="UP000048926"/>
    </source>
</evidence>
<dbReference type="NCBIfam" id="TIGR01479">
    <property type="entry name" value="GMP_PMI"/>
    <property type="match status" value="1"/>
</dbReference>
<dbReference type="GO" id="GO:0004475">
    <property type="term" value="F:mannose-1-phosphate guanylyltransferase (GTP) activity"/>
    <property type="evidence" value="ECO:0007669"/>
    <property type="project" value="UniProtKB-EC"/>
</dbReference>
<feature type="domain" description="Nucleotidyl transferase" evidence="9">
    <location>
        <begin position="5"/>
        <end position="284"/>
    </location>
</feature>
<keyword evidence="4" id="KW-0548">Nucleotidyltransferase</keyword>
<dbReference type="PANTHER" id="PTHR46390:SF1">
    <property type="entry name" value="MANNOSE-1-PHOSPHATE GUANYLYLTRANSFERASE"/>
    <property type="match status" value="1"/>
</dbReference>
<comment type="catalytic activity">
    <reaction evidence="7">
        <text>alpha-D-mannose 1-phosphate + GTP + H(+) = GDP-alpha-D-mannose + diphosphate</text>
        <dbReference type="Rhea" id="RHEA:15229"/>
        <dbReference type="ChEBI" id="CHEBI:15378"/>
        <dbReference type="ChEBI" id="CHEBI:33019"/>
        <dbReference type="ChEBI" id="CHEBI:37565"/>
        <dbReference type="ChEBI" id="CHEBI:57527"/>
        <dbReference type="ChEBI" id="CHEBI:58409"/>
        <dbReference type="EC" id="2.7.7.13"/>
    </reaction>
</comment>
<evidence type="ECO:0000256" key="5">
    <source>
        <dbReference type="ARBA" id="ARBA00022741"/>
    </source>
</evidence>
<dbReference type="AlphaFoldDB" id="A0A0M6XV91"/>
<dbReference type="GO" id="GO:0009298">
    <property type="term" value="P:GDP-mannose biosynthetic process"/>
    <property type="evidence" value="ECO:0007669"/>
    <property type="project" value="TreeGrafter"/>
</dbReference>
<dbReference type="FunFam" id="3.90.550.10:FF:000046">
    <property type="entry name" value="Mannose-1-phosphate guanylyltransferase (GDP)"/>
    <property type="match status" value="1"/>
</dbReference>
<sequence>MIFPCILSGGVGSRLWPLSRTDRPKQFLPLFGGESLFQKTCKRVNRPDFAAPIVIGSNAHRFLIGEQLNELGLEAQSILLEPVGRNTAPPALMTALIAAETDPNALILLLPSDHLIRKENLFLTAVHQAETAARAGKIVTFGIEPSEANTGYGYIKVASGSEPVRPVEAFVEKPDQDRADAFLKDGSYVWNAGIFLYAANTMIDAFKKHQPELYENIVAVMKTRHGDLDFTRLNQEAFEALDNISIDYAIMEKADNVVCAPVAPEWDDLGSWSAIWTVLDKDAQGNSGLGDARFLDSNNCLAYAERGLVSVIGLEDVMVIATTDSVLVAHKDKAQDVKTVVEQLKAEGRHEVDRHPRSYRPWGYTERINAGERFSVQSMMIKPGKRLSLQSHLHRTEHWVVVSGTLEITINGETRLLSENQSAYVPLGAQHTLHNPGKIPVRMIEVQSGTYLQEDDIRRHPETSQNP</sequence>
<dbReference type="InterPro" id="IPR011051">
    <property type="entry name" value="RmlC_Cupin_sf"/>
</dbReference>
<evidence type="ECO:0000256" key="8">
    <source>
        <dbReference type="RuleBase" id="RU004190"/>
    </source>
</evidence>
<dbReference type="GO" id="GO:0000271">
    <property type="term" value="P:polysaccharide biosynthetic process"/>
    <property type="evidence" value="ECO:0007669"/>
    <property type="project" value="InterPro"/>
</dbReference>
<gene>
    <name evidence="12" type="primary">algA</name>
    <name evidence="12" type="ORF">LAL4801_00174</name>
</gene>
<dbReference type="Pfam" id="PF22640">
    <property type="entry name" value="ManC_GMP_beta-helix"/>
    <property type="match status" value="1"/>
</dbReference>
<dbReference type="OrthoDB" id="9806359at2"/>
<dbReference type="Gene3D" id="2.60.120.10">
    <property type="entry name" value="Jelly Rolls"/>
    <property type="match status" value="1"/>
</dbReference>
<keyword evidence="6" id="KW-0342">GTP-binding</keyword>
<accession>A0A0M6XV91</accession>
<proteinExistence type="inferred from homology"/>
<feature type="domain" description="MannoseP isomerase/GMP-like beta-helix" evidence="11">
    <location>
        <begin position="295"/>
        <end position="344"/>
    </location>
</feature>
<dbReference type="RefSeq" id="WP_082444540.1">
    <property type="nucleotide sequence ID" value="NZ_CXST01000001.1"/>
</dbReference>
<dbReference type="InterPro" id="IPR006375">
    <property type="entry name" value="Man1P_GuaTrfase/Man6P_Isoase"/>
</dbReference>
<organism evidence="12 13">
    <name type="scientific">Roseibium aggregatum</name>
    <dbReference type="NCBI Taxonomy" id="187304"/>
    <lineage>
        <taxon>Bacteria</taxon>
        <taxon>Pseudomonadati</taxon>
        <taxon>Pseudomonadota</taxon>
        <taxon>Alphaproteobacteria</taxon>
        <taxon>Hyphomicrobiales</taxon>
        <taxon>Stappiaceae</taxon>
        <taxon>Roseibium</taxon>
    </lineage>
</organism>
<evidence type="ECO:0000256" key="4">
    <source>
        <dbReference type="ARBA" id="ARBA00022695"/>
    </source>
</evidence>
<evidence type="ECO:0000256" key="1">
    <source>
        <dbReference type="ARBA" id="ARBA00006115"/>
    </source>
</evidence>
<dbReference type="InterPro" id="IPR049577">
    <property type="entry name" value="GMPP_N"/>
</dbReference>
<dbReference type="EC" id="2.7.7.13" evidence="2"/>
<evidence type="ECO:0000259" key="10">
    <source>
        <dbReference type="Pfam" id="PF01050"/>
    </source>
</evidence>
<dbReference type="InterPro" id="IPR001538">
    <property type="entry name" value="Man6P_isomerase-2_C"/>
</dbReference>
<dbReference type="SUPFAM" id="SSF53448">
    <property type="entry name" value="Nucleotide-diphospho-sugar transferases"/>
    <property type="match status" value="1"/>
</dbReference>
<evidence type="ECO:0000256" key="3">
    <source>
        <dbReference type="ARBA" id="ARBA00022679"/>
    </source>
</evidence>
<protein>
    <recommendedName>
        <fullName evidence="2">mannose-1-phosphate guanylyltransferase</fullName>
        <ecNumber evidence="2">2.7.7.13</ecNumber>
    </recommendedName>
</protein>
<dbReference type="FunFam" id="2.60.120.10:FF:000032">
    <property type="entry name" value="Mannose-1-phosphate guanylyltransferase/mannose-6-phosphate isomerase"/>
    <property type="match status" value="1"/>
</dbReference>
<evidence type="ECO:0000313" key="12">
    <source>
        <dbReference type="EMBL" id="CTQ41754.1"/>
    </source>
</evidence>
<evidence type="ECO:0000259" key="9">
    <source>
        <dbReference type="Pfam" id="PF00483"/>
    </source>
</evidence>
<dbReference type="InterPro" id="IPR014710">
    <property type="entry name" value="RmlC-like_jellyroll"/>
</dbReference>
<reference evidence="13" key="1">
    <citation type="submission" date="2015-07" db="EMBL/GenBank/DDBJ databases">
        <authorList>
            <person name="Rodrigo-Torres Lidia"/>
            <person name="Arahal R.David."/>
        </authorList>
    </citation>
    <scope>NUCLEOTIDE SEQUENCE [LARGE SCALE GENOMIC DNA]</scope>
    <source>
        <strain evidence="13">CECT 4801</strain>
    </source>
</reference>